<proteinExistence type="predicted"/>
<evidence type="ECO:0000256" key="2">
    <source>
        <dbReference type="ARBA" id="ARBA00023134"/>
    </source>
</evidence>
<keyword evidence="2" id="KW-0342">GTP-binding</keyword>
<feature type="region of interest" description="Disordered" evidence="3">
    <location>
        <begin position="479"/>
        <end position="502"/>
    </location>
</feature>
<dbReference type="GO" id="GO:0005525">
    <property type="term" value="F:GTP binding"/>
    <property type="evidence" value="ECO:0007669"/>
    <property type="project" value="UniProtKB-KW"/>
</dbReference>
<dbReference type="GO" id="GO:0003924">
    <property type="term" value="F:GTPase activity"/>
    <property type="evidence" value="ECO:0007669"/>
    <property type="project" value="InterPro"/>
</dbReference>
<dbReference type="Proteomes" id="UP000224006">
    <property type="component" value="Chromosome VII"/>
</dbReference>
<feature type="compositionally biased region" description="Basic and acidic residues" evidence="3">
    <location>
        <begin position="489"/>
        <end position="502"/>
    </location>
</feature>
<feature type="compositionally biased region" description="Basic and acidic residues" evidence="3">
    <location>
        <begin position="774"/>
        <end position="799"/>
    </location>
</feature>
<dbReference type="VEuPathDB" id="ToxoDB:BESB_078600"/>
<dbReference type="SUPFAM" id="SSF52540">
    <property type="entry name" value="P-loop containing nucleoside triphosphate hydrolases"/>
    <property type="match status" value="1"/>
</dbReference>
<gene>
    <name evidence="6" type="ORF">BESB_078600</name>
</gene>
<feature type="region of interest" description="Disordered" evidence="3">
    <location>
        <begin position="745"/>
        <end position="800"/>
    </location>
</feature>
<dbReference type="InterPro" id="IPR006073">
    <property type="entry name" value="GTP-bd"/>
</dbReference>
<dbReference type="GeneID" id="40312787"/>
<evidence type="ECO:0000313" key="6">
    <source>
        <dbReference type="EMBL" id="PFH33644.1"/>
    </source>
</evidence>
<comment type="caution">
    <text evidence="6">The sequence shown here is derived from an EMBL/GenBank/DDBJ whole genome shotgun (WGS) entry which is preliminary data.</text>
</comment>
<dbReference type="KEGG" id="bbes:BESB_078600"/>
<dbReference type="SUPFAM" id="SSF82051">
    <property type="entry name" value="Obg GTP-binding protein N-terminal domain"/>
    <property type="match status" value="2"/>
</dbReference>
<dbReference type="Gene3D" id="2.70.210.12">
    <property type="entry name" value="GTP1/OBG domain"/>
    <property type="match status" value="1"/>
</dbReference>
<dbReference type="PROSITE" id="PS51883">
    <property type="entry name" value="OBG"/>
    <property type="match status" value="1"/>
</dbReference>
<dbReference type="STRING" id="94643.A0A2A9M8Y0"/>
<dbReference type="GO" id="GO:0042254">
    <property type="term" value="P:ribosome biogenesis"/>
    <property type="evidence" value="ECO:0007669"/>
    <property type="project" value="UniProtKB-UniRule"/>
</dbReference>
<dbReference type="OrthoDB" id="333731at2759"/>
<dbReference type="EMBL" id="NWUJ01000008">
    <property type="protein sequence ID" value="PFH33644.1"/>
    <property type="molecule type" value="Genomic_DNA"/>
</dbReference>
<reference evidence="6 7" key="1">
    <citation type="submission" date="2017-09" db="EMBL/GenBank/DDBJ databases">
        <title>Genome sequencing of Besnoitia besnoiti strain Bb-Ger1.</title>
        <authorList>
            <person name="Schares G."/>
            <person name="Venepally P."/>
            <person name="Lorenzi H.A."/>
        </authorList>
    </citation>
    <scope>NUCLEOTIDE SEQUENCE [LARGE SCALE GENOMIC DNA]</scope>
    <source>
        <strain evidence="6 7">Bb-Ger1</strain>
    </source>
</reference>
<sequence length="849" mass="90118">MRAATFRFKPVPLLSRRGGRTLCYAQKEDRTRKATLRLASSSSSPPDAAPLNTSFSRLLSSFSGPLASPPCCARLRSFLAWYSTAACVAPSAVTVTSTAALPRPPSRSCHVSVHFFPWANSPANSPGPSSCSSSLSPSVFPFFSSSCFLLNDAFDVSRPPPRRFSAVDSQRSSYSPSSPSPLSGLPRYVASAASCRPSPPRPAHAASLGSLALFRPSRRPRPHLFGAFAGFPSRPFSSSAFVDSRVVRVYGGDGGAGSCSYTKHAKQILVGPGVPSGGKGGDGGSVILRVLPTRKAATVAGDEPSSHASSCSPSSSASASLSSLSFASASSPAFHTFEGESGARRPPVFSLTKKSEREAKVVFSAASASGGLGSLPGWARGEDGEGGGKMHRPGRNGRDTILHVPPGTVAWELRPRRRRRSEAHAARPASPCEGAEDTEDAAEMEDAEGSGDGGGTAPVAYDRVFLGELVASSAPLVVARGGRGGRGNSRADPHKAERGEPGEERLLEVELKCIADVGLVGFPNAGKSSILAALSRCAARVAAFPFTTTAPNVGQIDFLTGETLTVADLPGLVEHAHLNEGMGHAFLRHCERTNLLVYVVDVSGESATEVVADAEADGAQGGADARADSADEPFCALPGDSRRWIADMPRIPRDPLKAFFALYREVCLYSASLATRPFILAATKCDVRPAATLRSVDRLWRELNSPEQQRRLARLRQLALERHGPPAPAGGDTRGEARARLRAERDLQAPLRGAEETEERAESRDAGVAQDAARSTRPERECRALEPRASEAKRSEGGRRQKIQVVAVSARKGQGLELLAETMRAGVEAHRADRERVMREQLEEWRRRG</sequence>
<dbReference type="GO" id="GO:0005739">
    <property type="term" value="C:mitochondrion"/>
    <property type="evidence" value="ECO:0007669"/>
    <property type="project" value="TreeGrafter"/>
</dbReference>
<accession>A0A2A9M8Y0</accession>
<dbReference type="InterPro" id="IPR036726">
    <property type="entry name" value="GTP1_OBG_dom_sf"/>
</dbReference>
<organism evidence="6 7">
    <name type="scientific">Besnoitia besnoiti</name>
    <name type="common">Apicomplexan protozoan</name>
    <dbReference type="NCBI Taxonomy" id="94643"/>
    <lineage>
        <taxon>Eukaryota</taxon>
        <taxon>Sar</taxon>
        <taxon>Alveolata</taxon>
        <taxon>Apicomplexa</taxon>
        <taxon>Conoidasida</taxon>
        <taxon>Coccidia</taxon>
        <taxon>Eucoccidiorida</taxon>
        <taxon>Eimeriorina</taxon>
        <taxon>Sarcocystidae</taxon>
        <taxon>Besnoitia</taxon>
    </lineage>
</organism>
<evidence type="ECO:0000256" key="1">
    <source>
        <dbReference type="ARBA" id="ARBA00022741"/>
    </source>
</evidence>
<keyword evidence="7" id="KW-1185">Reference proteome</keyword>
<dbReference type="InterPro" id="IPR027417">
    <property type="entry name" value="P-loop_NTPase"/>
</dbReference>
<evidence type="ECO:0000256" key="3">
    <source>
        <dbReference type="SAM" id="MobiDB-lite"/>
    </source>
</evidence>
<dbReference type="Pfam" id="PF01926">
    <property type="entry name" value="MMR_HSR1"/>
    <property type="match status" value="1"/>
</dbReference>
<dbReference type="PANTHER" id="PTHR11702:SF31">
    <property type="entry name" value="MITOCHONDRIAL RIBOSOME-ASSOCIATED GTPASE 2"/>
    <property type="match status" value="1"/>
</dbReference>
<dbReference type="Gene3D" id="3.40.50.300">
    <property type="entry name" value="P-loop containing nucleotide triphosphate hydrolases"/>
    <property type="match status" value="1"/>
</dbReference>
<dbReference type="PROSITE" id="PS51710">
    <property type="entry name" value="G_OBG"/>
    <property type="match status" value="1"/>
</dbReference>
<evidence type="ECO:0000259" key="5">
    <source>
        <dbReference type="PROSITE" id="PS51883"/>
    </source>
</evidence>
<dbReference type="PRINTS" id="PR00326">
    <property type="entry name" value="GTP1OBG"/>
</dbReference>
<feature type="domain" description="OBG-type G" evidence="4">
    <location>
        <begin position="515"/>
        <end position="605"/>
    </location>
</feature>
<dbReference type="InterPro" id="IPR006169">
    <property type="entry name" value="GTP1_OBG_dom"/>
</dbReference>
<dbReference type="InterPro" id="IPR031167">
    <property type="entry name" value="G_OBG"/>
</dbReference>
<feature type="region of interest" description="Disordered" evidence="3">
    <location>
        <begin position="374"/>
        <end position="456"/>
    </location>
</feature>
<evidence type="ECO:0008006" key="8">
    <source>
        <dbReference type="Google" id="ProtNLM"/>
    </source>
</evidence>
<feature type="domain" description="Obg" evidence="5">
    <location>
        <begin position="239"/>
        <end position="514"/>
    </location>
</feature>
<dbReference type="AlphaFoldDB" id="A0A2A9M8Y0"/>
<dbReference type="RefSeq" id="XP_029217653.1">
    <property type="nucleotide sequence ID" value="XM_029366222.1"/>
</dbReference>
<protein>
    <recommendedName>
        <fullName evidence="8">GTPase</fullName>
    </recommendedName>
</protein>
<evidence type="ECO:0000313" key="7">
    <source>
        <dbReference type="Proteomes" id="UP000224006"/>
    </source>
</evidence>
<dbReference type="Pfam" id="PF01018">
    <property type="entry name" value="GTP1_OBG"/>
    <property type="match status" value="1"/>
</dbReference>
<evidence type="ECO:0000259" key="4">
    <source>
        <dbReference type="PROSITE" id="PS51710"/>
    </source>
</evidence>
<dbReference type="PANTHER" id="PTHR11702">
    <property type="entry name" value="DEVELOPMENTALLY REGULATED GTP-BINDING PROTEIN-RELATED"/>
    <property type="match status" value="1"/>
</dbReference>
<dbReference type="InterPro" id="IPR045086">
    <property type="entry name" value="OBG_GTPase"/>
</dbReference>
<feature type="compositionally biased region" description="Acidic residues" evidence="3">
    <location>
        <begin position="434"/>
        <end position="449"/>
    </location>
</feature>
<name>A0A2A9M8Y0_BESBE</name>
<keyword evidence="1" id="KW-0547">Nucleotide-binding</keyword>